<comment type="caution">
    <text evidence="1">The sequence shown here is derived from an EMBL/GenBank/DDBJ whole genome shotgun (WGS) entry which is preliminary data.</text>
</comment>
<organism evidence="1 2">
    <name type="scientific">Kribbella hippodromi</name>
    <dbReference type="NCBI Taxonomy" id="434347"/>
    <lineage>
        <taxon>Bacteria</taxon>
        <taxon>Bacillati</taxon>
        <taxon>Actinomycetota</taxon>
        <taxon>Actinomycetes</taxon>
        <taxon>Propionibacteriales</taxon>
        <taxon>Kribbellaceae</taxon>
        <taxon>Kribbella</taxon>
    </lineage>
</organism>
<reference evidence="1 2" key="1">
    <citation type="journal article" date="2019" name="Int. J. Syst. Evol. Microbiol.">
        <title>The Global Catalogue of Microorganisms (GCM) 10K type strain sequencing project: providing services to taxonomists for standard genome sequencing and annotation.</title>
        <authorList>
            <consortium name="The Broad Institute Genomics Platform"/>
            <consortium name="The Broad Institute Genome Sequencing Center for Infectious Disease"/>
            <person name="Wu L."/>
            <person name="Ma J."/>
        </authorList>
    </citation>
    <scope>NUCLEOTIDE SEQUENCE [LARGE SCALE GENOMIC DNA]</scope>
    <source>
        <strain evidence="1 2">JCM 15572</strain>
    </source>
</reference>
<name>A0ABN2EBE3_9ACTN</name>
<dbReference type="RefSeq" id="WP_344240212.1">
    <property type="nucleotide sequence ID" value="NZ_BAAAPH010000030.1"/>
</dbReference>
<dbReference type="EMBL" id="BAAAPH010000030">
    <property type="protein sequence ID" value="GAA1601395.1"/>
    <property type="molecule type" value="Genomic_DNA"/>
</dbReference>
<gene>
    <name evidence="1" type="ORF">GCM10009804_67480</name>
</gene>
<protein>
    <submittedName>
        <fullName evidence="1">SCP1.201-like deaminase</fullName>
    </submittedName>
</protein>
<evidence type="ECO:0000313" key="2">
    <source>
        <dbReference type="Proteomes" id="UP001501705"/>
    </source>
</evidence>
<accession>A0ABN2EBE3</accession>
<dbReference type="Proteomes" id="UP001501705">
    <property type="component" value="Unassembled WGS sequence"/>
</dbReference>
<proteinExistence type="predicted"/>
<sequence>MPSELQRVAADLLACLDQIPRMTEYLHRVAQTCRQQAGDLTALGSTNPGARTAALQLDSAARACDEAAEHAARVPPRANAWVEQMVSGHRPASGDDTPRGRSATIMRRLPKRDPGNSDPTTGIFVAPDGQEQGFVSGRGDALEKSALDLCKDKNWPPYDRTSHTEIKVATHMRLNNLKHGILYLNNEPCDLPGTNCRKLLPRFLPPGAQLVIFGPNGYEEIFKGKSEGQ</sequence>
<keyword evidence="2" id="KW-1185">Reference proteome</keyword>
<evidence type="ECO:0000313" key="1">
    <source>
        <dbReference type="EMBL" id="GAA1601395.1"/>
    </source>
</evidence>
<dbReference type="InterPro" id="IPR032724">
    <property type="entry name" value="SCP1.201-like"/>
</dbReference>
<dbReference type="Pfam" id="PF14428">
    <property type="entry name" value="DddA-like"/>
    <property type="match status" value="1"/>
</dbReference>